<protein>
    <recommendedName>
        <fullName evidence="3">PD-(D/E)XK nuclease superfamily protein</fullName>
    </recommendedName>
</protein>
<comment type="caution">
    <text evidence="1">The sequence shown here is derived from an EMBL/GenBank/DDBJ whole genome shotgun (WGS) entry which is preliminary data.</text>
</comment>
<evidence type="ECO:0008006" key="3">
    <source>
        <dbReference type="Google" id="ProtNLM"/>
    </source>
</evidence>
<evidence type="ECO:0000313" key="2">
    <source>
        <dbReference type="Proteomes" id="UP000248330"/>
    </source>
</evidence>
<dbReference type="AlphaFoldDB" id="A0A318EC47"/>
<keyword evidence="2" id="KW-1185">Reference proteome</keyword>
<name>A0A318EC47_9GAMM</name>
<sequence>MRSLFDQYEQEENRLTHALMSSLDKDGTLLRSFIRDFAGLRPGGHRFEVVEQGFPGMTVDSPEEAERRGLPDGCIRDETGWALLIESKITAELSSDQLRRHINTARRYGLEGSSLLVLCVRTGAVRLPDEAQVRHWSELYAWLQRQATVSPWARWCAEYFEIAEAKFKLTEGTLTVFAGIPFDDSEAPYNYAQAKRILGLLRAKVLEDRRLVSRLSADAESAGRLAITGSRGTAVWDFISILRDGTSQMFTQYPHLTLAIHSDALLAYVTVPNGTKPAVRSAIVTDSYEKFESLMARIAANLDTVLATTAPTAQPSVFIVQRHYKSQRSEPIHDARLVFDLRTAVGRGGGVKRQPEWLRAAWEVMRGRRSNLQMQVGVTLPYSTCDVVRSTEVATLVAEIWLACAPLLDAAKQATAPDR</sequence>
<dbReference type="EMBL" id="QICN01000003">
    <property type="protein sequence ID" value="PXV69692.1"/>
    <property type="molecule type" value="Genomic_DNA"/>
</dbReference>
<dbReference type="RefSeq" id="WP_146216541.1">
    <property type="nucleotide sequence ID" value="NZ_CAWNXA010000003.1"/>
</dbReference>
<proteinExistence type="predicted"/>
<accession>A0A318EC47</accession>
<dbReference type="Proteomes" id="UP000248330">
    <property type="component" value="Unassembled WGS sequence"/>
</dbReference>
<gene>
    <name evidence="1" type="ORF">C8D93_103267</name>
</gene>
<evidence type="ECO:0000313" key="1">
    <source>
        <dbReference type="EMBL" id="PXV69692.1"/>
    </source>
</evidence>
<organism evidence="1 2">
    <name type="scientific">Sinimarinibacterium flocculans</name>
    <dbReference type="NCBI Taxonomy" id="985250"/>
    <lineage>
        <taxon>Bacteria</taxon>
        <taxon>Pseudomonadati</taxon>
        <taxon>Pseudomonadota</taxon>
        <taxon>Gammaproteobacteria</taxon>
        <taxon>Nevskiales</taxon>
        <taxon>Nevskiaceae</taxon>
        <taxon>Sinimarinibacterium</taxon>
    </lineage>
</organism>
<reference evidence="1 2" key="1">
    <citation type="submission" date="2018-04" db="EMBL/GenBank/DDBJ databases">
        <title>Genomic Encyclopedia of Type Strains, Phase IV (KMG-IV): sequencing the most valuable type-strain genomes for metagenomic binning, comparative biology and taxonomic classification.</title>
        <authorList>
            <person name="Goeker M."/>
        </authorList>
    </citation>
    <scope>NUCLEOTIDE SEQUENCE [LARGE SCALE GENOMIC DNA]</scope>
    <source>
        <strain evidence="1 2">DSM 104150</strain>
    </source>
</reference>
<dbReference type="OrthoDB" id="8252293at2"/>